<evidence type="ECO:0000313" key="1">
    <source>
        <dbReference type="EMBL" id="MBP0047350.1"/>
    </source>
</evidence>
<name>A0ABS3Z6M9_9GAMM</name>
<dbReference type="InterPro" id="IPR014937">
    <property type="entry name" value="DUF1810"/>
</dbReference>
<proteinExistence type="predicted"/>
<organism evidence="1 2">
    <name type="scientific">Marinobacterium alkalitolerans</name>
    <dbReference type="NCBI Taxonomy" id="1542925"/>
    <lineage>
        <taxon>Bacteria</taxon>
        <taxon>Pseudomonadati</taxon>
        <taxon>Pseudomonadota</taxon>
        <taxon>Gammaproteobacteria</taxon>
        <taxon>Oceanospirillales</taxon>
        <taxon>Oceanospirillaceae</taxon>
        <taxon>Marinobacterium</taxon>
    </lineage>
</organism>
<dbReference type="EMBL" id="JACVEW010000001">
    <property type="protein sequence ID" value="MBP0047350.1"/>
    <property type="molecule type" value="Genomic_DNA"/>
</dbReference>
<comment type="caution">
    <text evidence="1">The sequence shown here is derived from an EMBL/GenBank/DDBJ whole genome shotgun (WGS) entry which is preliminary data.</text>
</comment>
<dbReference type="Gene3D" id="1.25.40.380">
    <property type="entry name" value="Protein of unknown function DUF1810"/>
    <property type="match status" value="1"/>
</dbReference>
<dbReference type="PIRSF" id="PIRSF008546">
    <property type="entry name" value="UCP008546"/>
    <property type="match status" value="1"/>
</dbReference>
<protein>
    <submittedName>
        <fullName evidence="1">DUF1810 domain-containing protein</fullName>
    </submittedName>
</protein>
<sequence length="146" mass="16268">MAVSDPFNLERFVEAQDATYSQALAELKAGRKRGHWIWYILPQLAVLGRSGMARHYGLSGVEEARAYLQHPLLGERLRECCRALLAVEGRSAHEMLGSPDDLKLRSCATLFAQVDAPGSVFEQVLEKYYEGEPDPLTLAHLTSSHD</sequence>
<accession>A0ABS3Z6M9</accession>
<dbReference type="RefSeq" id="WP_209285953.1">
    <property type="nucleotide sequence ID" value="NZ_JACVEW010000001.1"/>
</dbReference>
<evidence type="ECO:0000313" key="2">
    <source>
        <dbReference type="Proteomes" id="UP000810171"/>
    </source>
</evidence>
<gene>
    <name evidence="1" type="ORF">H9C73_01260</name>
</gene>
<dbReference type="Pfam" id="PF08837">
    <property type="entry name" value="DUF1810"/>
    <property type="match status" value="1"/>
</dbReference>
<dbReference type="SUPFAM" id="SSF140736">
    <property type="entry name" value="Rv1873-like"/>
    <property type="match status" value="1"/>
</dbReference>
<keyword evidence="2" id="KW-1185">Reference proteome</keyword>
<reference evidence="1 2" key="1">
    <citation type="submission" date="2020-09" db="EMBL/GenBank/DDBJ databases">
        <authorList>
            <person name="Tanuku N.R.S."/>
        </authorList>
    </citation>
    <scope>NUCLEOTIDE SEQUENCE [LARGE SCALE GENOMIC DNA]</scope>
    <source>
        <strain evidence="1 2">AK62</strain>
    </source>
</reference>
<dbReference type="InterPro" id="IPR036287">
    <property type="entry name" value="Rv1873-like_sf"/>
</dbReference>
<dbReference type="Proteomes" id="UP000810171">
    <property type="component" value="Unassembled WGS sequence"/>
</dbReference>